<organism evidence="1 2">
    <name type="scientific">Hericium alpestre</name>
    <dbReference type="NCBI Taxonomy" id="135208"/>
    <lineage>
        <taxon>Eukaryota</taxon>
        <taxon>Fungi</taxon>
        <taxon>Dikarya</taxon>
        <taxon>Basidiomycota</taxon>
        <taxon>Agaricomycotina</taxon>
        <taxon>Agaricomycetes</taxon>
        <taxon>Russulales</taxon>
        <taxon>Hericiaceae</taxon>
        <taxon>Hericium</taxon>
    </lineage>
</organism>
<protein>
    <submittedName>
        <fullName evidence="1">Uncharacterized protein</fullName>
    </submittedName>
</protein>
<name>A0A4Y9ZRY9_9AGAM</name>
<dbReference type="AlphaFoldDB" id="A0A4Y9ZRY9"/>
<sequence>MQLKARKRILEATRDTIRTLTGVTAKDAWPTWEQNMEARVNADTGEEYLTPDFSKGVTAAVNKRLFSQTADCVIQDLNIHCVPHTDG</sequence>
<dbReference type="OrthoDB" id="3052718at2759"/>
<evidence type="ECO:0000313" key="2">
    <source>
        <dbReference type="Proteomes" id="UP000298061"/>
    </source>
</evidence>
<evidence type="ECO:0000313" key="1">
    <source>
        <dbReference type="EMBL" id="TFY76817.1"/>
    </source>
</evidence>
<proteinExistence type="predicted"/>
<comment type="caution">
    <text evidence="1">The sequence shown here is derived from an EMBL/GenBank/DDBJ whole genome shotgun (WGS) entry which is preliminary data.</text>
</comment>
<accession>A0A4Y9ZRY9</accession>
<dbReference type="EMBL" id="SFCI01001081">
    <property type="protein sequence ID" value="TFY76817.1"/>
    <property type="molecule type" value="Genomic_DNA"/>
</dbReference>
<reference evidence="1 2" key="1">
    <citation type="submission" date="2019-02" db="EMBL/GenBank/DDBJ databases">
        <title>Genome sequencing of the rare red list fungi Hericium alpestre (H. flagellum).</title>
        <authorList>
            <person name="Buettner E."/>
            <person name="Kellner H."/>
        </authorList>
    </citation>
    <scope>NUCLEOTIDE SEQUENCE [LARGE SCALE GENOMIC DNA]</scope>
    <source>
        <strain evidence="1 2">DSM 108284</strain>
    </source>
</reference>
<keyword evidence="2" id="KW-1185">Reference proteome</keyword>
<dbReference type="Proteomes" id="UP000298061">
    <property type="component" value="Unassembled WGS sequence"/>
</dbReference>
<gene>
    <name evidence="1" type="ORF">EWM64_g7195</name>
</gene>